<dbReference type="Proteomes" id="UP000215335">
    <property type="component" value="Unassembled WGS sequence"/>
</dbReference>
<gene>
    <name evidence="1" type="ORF">TSAR_003175</name>
</gene>
<protein>
    <submittedName>
        <fullName evidence="1">Uncharacterized protein</fullName>
    </submittedName>
</protein>
<dbReference type="EMBL" id="NNAY01002073">
    <property type="protein sequence ID" value="OXU22158.1"/>
    <property type="molecule type" value="Genomic_DNA"/>
</dbReference>
<dbReference type="AlphaFoldDB" id="A0A232EV02"/>
<comment type="caution">
    <text evidence="1">The sequence shown here is derived from an EMBL/GenBank/DDBJ whole genome shotgun (WGS) entry which is preliminary data.</text>
</comment>
<evidence type="ECO:0000313" key="2">
    <source>
        <dbReference type="Proteomes" id="UP000215335"/>
    </source>
</evidence>
<organism evidence="1 2">
    <name type="scientific">Trichomalopsis sarcophagae</name>
    <dbReference type="NCBI Taxonomy" id="543379"/>
    <lineage>
        <taxon>Eukaryota</taxon>
        <taxon>Metazoa</taxon>
        <taxon>Ecdysozoa</taxon>
        <taxon>Arthropoda</taxon>
        <taxon>Hexapoda</taxon>
        <taxon>Insecta</taxon>
        <taxon>Pterygota</taxon>
        <taxon>Neoptera</taxon>
        <taxon>Endopterygota</taxon>
        <taxon>Hymenoptera</taxon>
        <taxon>Apocrita</taxon>
        <taxon>Proctotrupomorpha</taxon>
        <taxon>Chalcidoidea</taxon>
        <taxon>Pteromalidae</taxon>
        <taxon>Pteromalinae</taxon>
        <taxon>Trichomalopsis</taxon>
    </lineage>
</organism>
<reference evidence="1 2" key="1">
    <citation type="journal article" date="2017" name="Curr. Biol.">
        <title>The Evolution of Venom by Co-option of Single-Copy Genes.</title>
        <authorList>
            <person name="Martinson E.O."/>
            <person name="Mrinalini"/>
            <person name="Kelkar Y.D."/>
            <person name="Chang C.H."/>
            <person name="Werren J.H."/>
        </authorList>
    </citation>
    <scope>NUCLEOTIDE SEQUENCE [LARGE SCALE GENOMIC DNA]</scope>
    <source>
        <strain evidence="1 2">Alberta</strain>
        <tissue evidence="1">Whole body</tissue>
    </source>
</reference>
<keyword evidence="2" id="KW-1185">Reference proteome</keyword>
<proteinExistence type="predicted"/>
<evidence type="ECO:0000313" key="1">
    <source>
        <dbReference type="EMBL" id="OXU22158.1"/>
    </source>
</evidence>
<sequence>MRKMNRCLSAIYIHPTQTQRVQAVTKGPVRNCFVLAIGNRHDL</sequence>
<accession>A0A232EV02</accession>
<name>A0A232EV02_9HYME</name>